<reference evidence="2 3" key="1">
    <citation type="submission" date="2021-01" db="EMBL/GenBank/DDBJ databases">
        <title>Sequencing the genomes of 1000 actinobacteria strains.</title>
        <authorList>
            <person name="Klenk H.-P."/>
        </authorList>
    </citation>
    <scope>NUCLEOTIDE SEQUENCE [LARGE SCALE GENOMIC DNA]</scope>
    <source>
        <strain evidence="2 3">DSM 46000</strain>
    </source>
</reference>
<protein>
    <submittedName>
        <fullName evidence="2">Uncharacterized protein</fullName>
    </submittedName>
</protein>
<dbReference type="Proteomes" id="UP000698059">
    <property type="component" value="Unassembled WGS sequence"/>
</dbReference>
<evidence type="ECO:0000256" key="1">
    <source>
        <dbReference type="SAM" id="MobiDB-lite"/>
    </source>
</evidence>
<keyword evidence="3" id="KW-1185">Reference proteome</keyword>
<gene>
    <name evidence="2" type="ORF">JOD49_003938</name>
</gene>
<evidence type="ECO:0000313" key="2">
    <source>
        <dbReference type="EMBL" id="MBM7481018.1"/>
    </source>
</evidence>
<dbReference type="EMBL" id="JAFBBO010000001">
    <property type="protein sequence ID" value="MBM7481018.1"/>
    <property type="molecule type" value="Genomic_DNA"/>
</dbReference>
<proteinExistence type="predicted"/>
<sequence>MSAVFAINFTDLHLALELGAPLHSLLRLQDLWWDPAAPYEAHGLRACCQYHTPRTSLQSRGPRPSGRGPQGR</sequence>
<feature type="compositionally biased region" description="Low complexity" evidence="1">
    <location>
        <begin position="58"/>
        <end position="72"/>
    </location>
</feature>
<dbReference type="RefSeq" id="WP_344716247.1">
    <property type="nucleotide sequence ID" value="NZ_BAAAVF010000001.1"/>
</dbReference>
<organism evidence="2 3">
    <name type="scientific">Oerskovia jenensis</name>
    <dbReference type="NCBI Taxonomy" id="162169"/>
    <lineage>
        <taxon>Bacteria</taxon>
        <taxon>Bacillati</taxon>
        <taxon>Actinomycetota</taxon>
        <taxon>Actinomycetes</taxon>
        <taxon>Micrococcales</taxon>
        <taxon>Cellulomonadaceae</taxon>
        <taxon>Oerskovia</taxon>
    </lineage>
</organism>
<evidence type="ECO:0000313" key="3">
    <source>
        <dbReference type="Proteomes" id="UP000698059"/>
    </source>
</evidence>
<comment type="caution">
    <text evidence="2">The sequence shown here is derived from an EMBL/GenBank/DDBJ whole genome shotgun (WGS) entry which is preliminary data.</text>
</comment>
<name>A0ABS2LKR8_9CELL</name>
<feature type="region of interest" description="Disordered" evidence="1">
    <location>
        <begin position="53"/>
        <end position="72"/>
    </location>
</feature>
<accession>A0ABS2LKR8</accession>